<name>A0A1S3IV39_LINAN</name>
<dbReference type="FunFam" id="3.90.70.10:FF:000006">
    <property type="entry name" value="Cathepsin S"/>
    <property type="match status" value="1"/>
</dbReference>
<dbReference type="GO" id="GO:0006508">
    <property type="term" value="P:proteolysis"/>
    <property type="evidence" value="ECO:0007669"/>
    <property type="project" value="UniProtKB-KW"/>
</dbReference>
<dbReference type="InterPro" id="IPR000169">
    <property type="entry name" value="Pept_cys_AS"/>
</dbReference>
<dbReference type="PROSITE" id="PS00640">
    <property type="entry name" value="THIOL_PROTEASE_ASN"/>
    <property type="match status" value="1"/>
</dbReference>
<dbReference type="PROSITE" id="PS00139">
    <property type="entry name" value="THIOL_PROTEASE_CYS"/>
    <property type="match status" value="1"/>
</dbReference>
<dbReference type="CDD" id="cd02248">
    <property type="entry name" value="Peptidase_C1A"/>
    <property type="match status" value="1"/>
</dbReference>
<dbReference type="InterPro" id="IPR013201">
    <property type="entry name" value="Prot_inhib_I29"/>
</dbReference>
<keyword evidence="6" id="KW-1015">Disulfide bond</keyword>
<dbReference type="GO" id="GO:0008234">
    <property type="term" value="F:cysteine-type peptidase activity"/>
    <property type="evidence" value="ECO:0007669"/>
    <property type="project" value="UniProtKB-KW"/>
</dbReference>
<sequence>MKGLYVLALFVFVSVTGAPQEWIELNPASKLTFHPHEIRAQWEEFKAIHKKTYATAEEEGKRLDIFAENIKKIEKHNALHKQGLKSFTLGVNEYADMRADEFARVMNGYKMQKNKTMGSTYLSPTFTKVPDSVDWRAKGYVTSVKNQGQCGSCWSFSAAGALEGQHYKKSGNLVNLSEQNLVDCSTKYGNQGCSGGLMDQAFQYVKDNGGLDLLSCYPYVAEDEKCHFKKDCIGATCSGYVDVSSGSEEKLKEATANIGPISVAIDASHYSFQLYKTGVYDEEECSSSQLDHGVLVVGYGTEDKQDYWLVKNSWGTTWGEEGYVKMTRNKDNQCGIATQPSYPLV</sequence>
<evidence type="ECO:0000256" key="5">
    <source>
        <dbReference type="ARBA" id="ARBA00023145"/>
    </source>
</evidence>
<dbReference type="InterPro" id="IPR038765">
    <property type="entry name" value="Papain-like_cys_pep_sf"/>
</dbReference>
<evidence type="ECO:0000256" key="2">
    <source>
        <dbReference type="ARBA" id="ARBA00022670"/>
    </source>
</evidence>
<dbReference type="InterPro" id="IPR039417">
    <property type="entry name" value="Peptidase_C1A_papain-like"/>
</dbReference>
<evidence type="ECO:0000256" key="1">
    <source>
        <dbReference type="ARBA" id="ARBA00008455"/>
    </source>
</evidence>
<keyword evidence="10" id="KW-1185">Reference proteome</keyword>
<reference evidence="11 12" key="1">
    <citation type="submission" date="2025-04" db="UniProtKB">
        <authorList>
            <consortium name="RefSeq"/>
        </authorList>
    </citation>
    <scope>IDENTIFICATION</scope>
    <source>
        <tissue evidence="11 12">Gonads</tissue>
    </source>
</reference>
<evidence type="ECO:0000256" key="3">
    <source>
        <dbReference type="ARBA" id="ARBA00022801"/>
    </source>
</evidence>
<dbReference type="PANTHER" id="PTHR12411">
    <property type="entry name" value="CYSTEINE PROTEASE FAMILY C1-RELATED"/>
    <property type="match status" value="1"/>
</dbReference>
<dbReference type="Pfam" id="PF08246">
    <property type="entry name" value="Inhibitor_I29"/>
    <property type="match status" value="1"/>
</dbReference>
<evidence type="ECO:0000256" key="6">
    <source>
        <dbReference type="ARBA" id="ARBA00023157"/>
    </source>
</evidence>
<evidence type="ECO:0000313" key="12">
    <source>
        <dbReference type="RefSeq" id="XP_023932171.1"/>
    </source>
</evidence>
<dbReference type="Proteomes" id="UP000085678">
    <property type="component" value="Unplaced"/>
</dbReference>
<dbReference type="STRING" id="7574.A0A1S3IV39"/>
<dbReference type="SUPFAM" id="SSF54001">
    <property type="entry name" value="Cysteine proteinases"/>
    <property type="match status" value="1"/>
</dbReference>
<dbReference type="GeneID" id="106167236"/>
<dbReference type="OrthoDB" id="10253408at2759"/>
<evidence type="ECO:0000259" key="8">
    <source>
        <dbReference type="SMART" id="SM00645"/>
    </source>
</evidence>
<dbReference type="PRINTS" id="PR00705">
    <property type="entry name" value="PAPAIN"/>
</dbReference>
<keyword evidence="4" id="KW-0788">Thiol protease</keyword>
<dbReference type="InterPro" id="IPR013128">
    <property type="entry name" value="Peptidase_C1A"/>
</dbReference>
<feature type="signal peptide" evidence="7">
    <location>
        <begin position="1"/>
        <end position="18"/>
    </location>
</feature>
<dbReference type="RefSeq" id="XP_013401409.1">
    <property type="nucleotide sequence ID" value="XM_013545955.1"/>
</dbReference>
<dbReference type="AlphaFoldDB" id="A0A1S3IV39"/>
<keyword evidence="2" id="KW-0645">Protease</keyword>
<evidence type="ECO:0000313" key="11">
    <source>
        <dbReference type="RefSeq" id="XP_013401409.1"/>
    </source>
</evidence>
<protein>
    <submittedName>
        <fullName evidence="11 12">Cathepsin L1</fullName>
    </submittedName>
</protein>
<evidence type="ECO:0000259" key="9">
    <source>
        <dbReference type="SMART" id="SM00848"/>
    </source>
</evidence>
<evidence type="ECO:0000313" key="10">
    <source>
        <dbReference type="Proteomes" id="UP000085678"/>
    </source>
</evidence>
<dbReference type="InterPro" id="IPR000668">
    <property type="entry name" value="Peptidase_C1A_C"/>
</dbReference>
<feature type="chain" id="PRO_5010003847" evidence="7">
    <location>
        <begin position="19"/>
        <end position="345"/>
    </location>
</feature>
<dbReference type="InterPro" id="IPR025660">
    <property type="entry name" value="Pept_his_AS"/>
</dbReference>
<feature type="domain" description="Cathepsin propeptide inhibitor" evidence="9">
    <location>
        <begin position="42"/>
        <end position="102"/>
    </location>
</feature>
<dbReference type="SMART" id="SM00848">
    <property type="entry name" value="Inhibitor_I29"/>
    <property type="match status" value="1"/>
</dbReference>
<keyword evidence="3" id="KW-0378">Hydrolase</keyword>
<dbReference type="PROSITE" id="PS00639">
    <property type="entry name" value="THIOL_PROTEASE_HIS"/>
    <property type="match status" value="1"/>
</dbReference>
<keyword evidence="5" id="KW-0865">Zymogen</keyword>
<gene>
    <name evidence="11 12" type="primary">LOC106167236</name>
</gene>
<dbReference type="SMART" id="SM00645">
    <property type="entry name" value="Pept_C1"/>
    <property type="match status" value="1"/>
</dbReference>
<dbReference type="Pfam" id="PF00112">
    <property type="entry name" value="Peptidase_C1"/>
    <property type="match status" value="1"/>
</dbReference>
<dbReference type="InterPro" id="IPR025661">
    <property type="entry name" value="Pept_asp_AS"/>
</dbReference>
<accession>A0A1S3IV39</accession>
<dbReference type="Gene3D" id="3.90.70.10">
    <property type="entry name" value="Cysteine proteinases"/>
    <property type="match status" value="1"/>
</dbReference>
<dbReference type="KEGG" id="lak:106167236"/>
<organism evidence="10 11">
    <name type="scientific">Lingula anatina</name>
    <name type="common">Brachiopod</name>
    <name type="synonym">Lingula unguis</name>
    <dbReference type="NCBI Taxonomy" id="7574"/>
    <lineage>
        <taxon>Eukaryota</taxon>
        <taxon>Metazoa</taxon>
        <taxon>Spiralia</taxon>
        <taxon>Lophotrochozoa</taxon>
        <taxon>Brachiopoda</taxon>
        <taxon>Linguliformea</taxon>
        <taxon>Lingulata</taxon>
        <taxon>Lingulida</taxon>
        <taxon>Linguloidea</taxon>
        <taxon>Lingulidae</taxon>
        <taxon>Lingula</taxon>
    </lineage>
</organism>
<comment type="similarity">
    <text evidence="1">Belongs to the peptidase C1 family.</text>
</comment>
<dbReference type="RefSeq" id="XP_023932171.1">
    <property type="nucleotide sequence ID" value="XM_024076403.1"/>
</dbReference>
<feature type="domain" description="Peptidase C1A papain C-terminal" evidence="8">
    <location>
        <begin position="129"/>
        <end position="344"/>
    </location>
</feature>
<evidence type="ECO:0000256" key="4">
    <source>
        <dbReference type="ARBA" id="ARBA00022807"/>
    </source>
</evidence>
<evidence type="ECO:0000256" key="7">
    <source>
        <dbReference type="SAM" id="SignalP"/>
    </source>
</evidence>
<proteinExistence type="inferred from homology"/>
<keyword evidence="7" id="KW-0732">Signal</keyword>